<feature type="transmembrane region" description="Helical" evidence="1">
    <location>
        <begin position="225"/>
        <end position="249"/>
    </location>
</feature>
<organism evidence="2 3">
    <name type="scientific">Flavipsychrobacter stenotrophus</name>
    <dbReference type="NCBI Taxonomy" id="2077091"/>
    <lineage>
        <taxon>Bacteria</taxon>
        <taxon>Pseudomonadati</taxon>
        <taxon>Bacteroidota</taxon>
        <taxon>Chitinophagia</taxon>
        <taxon>Chitinophagales</taxon>
        <taxon>Chitinophagaceae</taxon>
        <taxon>Flavipsychrobacter</taxon>
    </lineage>
</organism>
<sequence>MTAYTVYITSTARIIAFYILFYFIGFITSCVLFVLLIEDEDLLGIALIFSWFILFLGCYHLAKKAGSKKYAASFKYGNLQLTGTRGNTLHFSNCELKNHKLLYVGSRPESLILYLQNGTQVKLSGRLFRRRSLIEFSAFTEAFNEALSGQPVNYATIPSVSDKENVVADSSAGFPKVVDNTTDAIHCRALKVYGWLSFGGILIATVNALFFGLVLLALYEELSAVGVIVALGLVLAEIVGVYWFFIVLFRRPLEVDIYRDKVMIKMIKKYAVQTEKVQEFYFKDLSKFEVWEPYRGNARIVLTDKKNRKFSFQEYFPFVVSKAHTACYVVNTLSAAFNEFTANYKTGVKIKIRSSRGAGKLGIIGDIADTLGW</sequence>
<feature type="transmembrane region" description="Helical" evidence="1">
    <location>
        <begin position="42"/>
        <end position="62"/>
    </location>
</feature>
<reference evidence="2 3" key="1">
    <citation type="submission" date="2018-01" db="EMBL/GenBank/DDBJ databases">
        <title>A novel member of the phylum Bacteroidetes isolated from glacier ice.</title>
        <authorList>
            <person name="Liu Q."/>
            <person name="Xin Y.-H."/>
        </authorList>
    </citation>
    <scope>NUCLEOTIDE SEQUENCE [LARGE SCALE GENOMIC DNA]</scope>
    <source>
        <strain evidence="2 3">RB1R16</strain>
    </source>
</reference>
<keyword evidence="1" id="KW-0812">Transmembrane</keyword>
<evidence type="ECO:0000313" key="3">
    <source>
        <dbReference type="Proteomes" id="UP000239872"/>
    </source>
</evidence>
<dbReference type="AlphaFoldDB" id="A0A2S7SSS6"/>
<feature type="transmembrane region" description="Helical" evidence="1">
    <location>
        <begin position="12"/>
        <end position="36"/>
    </location>
</feature>
<accession>A0A2S7SSS6</accession>
<keyword evidence="3" id="KW-1185">Reference proteome</keyword>
<dbReference type="RefSeq" id="WP_105039991.1">
    <property type="nucleotide sequence ID" value="NZ_PPSL01000004.1"/>
</dbReference>
<dbReference type="EMBL" id="PPSL01000004">
    <property type="protein sequence ID" value="PQJ09982.1"/>
    <property type="molecule type" value="Genomic_DNA"/>
</dbReference>
<name>A0A2S7SSS6_9BACT</name>
<protein>
    <submittedName>
        <fullName evidence="2">Uncharacterized protein</fullName>
    </submittedName>
</protein>
<evidence type="ECO:0000256" key="1">
    <source>
        <dbReference type="SAM" id="Phobius"/>
    </source>
</evidence>
<keyword evidence="1" id="KW-0472">Membrane</keyword>
<feature type="transmembrane region" description="Helical" evidence="1">
    <location>
        <begin position="195"/>
        <end position="219"/>
    </location>
</feature>
<keyword evidence="1" id="KW-1133">Transmembrane helix</keyword>
<gene>
    <name evidence="2" type="ORF">CJD36_014885</name>
</gene>
<proteinExistence type="predicted"/>
<dbReference type="Proteomes" id="UP000239872">
    <property type="component" value="Unassembled WGS sequence"/>
</dbReference>
<comment type="caution">
    <text evidence="2">The sequence shown here is derived from an EMBL/GenBank/DDBJ whole genome shotgun (WGS) entry which is preliminary data.</text>
</comment>
<evidence type="ECO:0000313" key="2">
    <source>
        <dbReference type="EMBL" id="PQJ09982.1"/>
    </source>
</evidence>